<dbReference type="AlphaFoldDB" id="A0A8J4SRS2"/>
<name>A0A8J4SRS2_9TREM</name>
<evidence type="ECO:0000313" key="3">
    <source>
        <dbReference type="Proteomes" id="UP000748531"/>
    </source>
</evidence>
<evidence type="ECO:0000256" key="1">
    <source>
        <dbReference type="SAM" id="Phobius"/>
    </source>
</evidence>
<keyword evidence="1" id="KW-0812">Transmembrane</keyword>
<keyword evidence="1" id="KW-1133">Transmembrane helix</keyword>
<dbReference type="OrthoDB" id="6262329at2759"/>
<evidence type="ECO:0000313" key="2">
    <source>
        <dbReference type="EMBL" id="KAF5404838.1"/>
    </source>
</evidence>
<feature type="transmembrane region" description="Helical" evidence="1">
    <location>
        <begin position="21"/>
        <end position="39"/>
    </location>
</feature>
<gene>
    <name evidence="2" type="ORF">PHET_01813</name>
</gene>
<proteinExistence type="predicted"/>
<comment type="caution">
    <text evidence="2">The sequence shown here is derived from an EMBL/GenBank/DDBJ whole genome shotgun (WGS) entry which is preliminary data.</text>
</comment>
<evidence type="ECO:0008006" key="4">
    <source>
        <dbReference type="Google" id="ProtNLM"/>
    </source>
</evidence>
<dbReference type="EMBL" id="LUCH01000562">
    <property type="protein sequence ID" value="KAF5404838.1"/>
    <property type="molecule type" value="Genomic_DNA"/>
</dbReference>
<feature type="transmembrane region" description="Helical" evidence="1">
    <location>
        <begin position="51"/>
        <end position="68"/>
    </location>
</feature>
<keyword evidence="3" id="KW-1185">Reference proteome</keyword>
<reference evidence="2" key="1">
    <citation type="submission" date="2019-05" db="EMBL/GenBank/DDBJ databases">
        <title>Annotation for the trematode Paragonimus heterotremus.</title>
        <authorList>
            <person name="Choi Y.-J."/>
        </authorList>
    </citation>
    <scope>NUCLEOTIDE SEQUENCE</scope>
    <source>
        <strain evidence="2">LC</strain>
    </source>
</reference>
<accession>A0A8J4SRS2</accession>
<protein>
    <recommendedName>
        <fullName evidence="4">Transmembrane protein</fullName>
    </recommendedName>
</protein>
<dbReference type="Proteomes" id="UP000748531">
    <property type="component" value="Unassembled WGS sequence"/>
</dbReference>
<keyword evidence="1" id="KW-0472">Membrane</keyword>
<sequence>MTTCANQRESSEQSSIGAMFVYLRLQVLMIFLVFSPFTSPFPHKINDMSRIIVLLCTMWLLATLTVNIDCRILREPHLLNAKNFHGANDWEDRYAELPMKKRFHVANVWDEPDEY</sequence>
<organism evidence="2 3">
    <name type="scientific">Paragonimus heterotremus</name>
    <dbReference type="NCBI Taxonomy" id="100268"/>
    <lineage>
        <taxon>Eukaryota</taxon>
        <taxon>Metazoa</taxon>
        <taxon>Spiralia</taxon>
        <taxon>Lophotrochozoa</taxon>
        <taxon>Platyhelminthes</taxon>
        <taxon>Trematoda</taxon>
        <taxon>Digenea</taxon>
        <taxon>Plagiorchiida</taxon>
        <taxon>Troglotremata</taxon>
        <taxon>Troglotrematidae</taxon>
        <taxon>Paragonimus</taxon>
    </lineage>
</organism>